<dbReference type="KEGG" id="marq:MARGE09_P2257"/>
<dbReference type="PANTHER" id="PTHR45947:SF15">
    <property type="entry name" value="TEICHURONIC ACID BIOSYNTHESIS GLYCOSYLTRANSFERASE TUAC-RELATED"/>
    <property type="match status" value="1"/>
</dbReference>
<dbReference type="Gene3D" id="3.40.50.2000">
    <property type="entry name" value="Glycogen Phosphorylase B"/>
    <property type="match status" value="2"/>
</dbReference>
<dbReference type="EMBL" id="AP023086">
    <property type="protein sequence ID" value="BCD98056.1"/>
    <property type="molecule type" value="Genomic_DNA"/>
</dbReference>
<evidence type="ECO:0000313" key="3">
    <source>
        <dbReference type="EMBL" id="BCD98056.1"/>
    </source>
</evidence>
<dbReference type="CDD" id="cd03801">
    <property type="entry name" value="GT4_PimA-like"/>
    <property type="match status" value="1"/>
</dbReference>
<dbReference type="RefSeq" id="WP_236982140.1">
    <property type="nucleotide sequence ID" value="NZ_AP023086.1"/>
</dbReference>
<evidence type="ECO:0000313" key="4">
    <source>
        <dbReference type="Proteomes" id="UP001320119"/>
    </source>
</evidence>
<keyword evidence="1" id="KW-1133">Transmembrane helix</keyword>
<dbReference type="GO" id="GO:0016757">
    <property type="term" value="F:glycosyltransferase activity"/>
    <property type="evidence" value="ECO:0007669"/>
    <property type="project" value="InterPro"/>
</dbReference>
<accession>A0AAN2BKI8</accession>
<proteinExistence type="predicted"/>
<protein>
    <recommendedName>
        <fullName evidence="2">Glycosyl transferase family 1 domain-containing protein</fullName>
    </recommendedName>
</protein>
<name>A0AAN2BKI8_9GAMM</name>
<keyword evidence="1" id="KW-0472">Membrane</keyword>
<dbReference type="Pfam" id="PF00534">
    <property type="entry name" value="Glycos_transf_1"/>
    <property type="match status" value="1"/>
</dbReference>
<gene>
    <name evidence="3" type="ORF">MARGE09_P2257</name>
</gene>
<organism evidence="3 4">
    <name type="scientific">Marinagarivorans cellulosilyticus</name>
    <dbReference type="NCBI Taxonomy" id="2721545"/>
    <lineage>
        <taxon>Bacteria</taxon>
        <taxon>Pseudomonadati</taxon>
        <taxon>Pseudomonadota</taxon>
        <taxon>Gammaproteobacteria</taxon>
        <taxon>Cellvibrionales</taxon>
        <taxon>Cellvibrionaceae</taxon>
        <taxon>Marinagarivorans</taxon>
    </lineage>
</organism>
<dbReference type="AlphaFoldDB" id="A0AAN2BKI8"/>
<keyword evidence="4" id="KW-1185">Reference proteome</keyword>
<reference evidence="3 4" key="1">
    <citation type="journal article" date="2022" name="IScience">
        <title>An ultrasensitive nanofiber-based assay for enzymatic hydrolysis and deep-sea microbial degradation of cellulose.</title>
        <authorList>
            <person name="Tsudome M."/>
            <person name="Tachioka M."/>
            <person name="Miyazaki M."/>
            <person name="Uchimura K."/>
            <person name="Tsuda M."/>
            <person name="Takaki Y."/>
            <person name="Deguchi S."/>
        </authorList>
    </citation>
    <scope>NUCLEOTIDE SEQUENCE [LARGE SCALE GENOMIC DNA]</scope>
    <source>
        <strain evidence="3 4">GE09</strain>
    </source>
</reference>
<evidence type="ECO:0000256" key="1">
    <source>
        <dbReference type="SAM" id="Phobius"/>
    </source>
</evidence>
<sequence length="397" mass="44380">MNVCYLINQYPKISHTFIRREILALEELGAVVKRVSIRRPPEPPVDAVDKAEELKTDFLLDGKFVFTLIKIVLCVLVTLPSFIKALTASLQLGRRAGGAYVKNLFYLLEAAWLLNYCKKHRVGHVHAHFGTNPAAVAYLCRLMGGPEYSFTVHGPEEFDAPIALSLTAKIREAKFVAAITSYCKSQLYRWADFGDWDKIVEIHCAIDSGMLASSLEEVDRYRLVSIGRLCEQKGQLILLRAIKALMEKHPRITLHLVGDGDYRQYFESFIKQEGLLSNVKILGWMSTQSIISELDKCTAMVLPSFAEGLPVVIMESFARSRPVITTYIAGIPELVSQSNGWLVPAGDEEALVKAIDELLTSSMDDREAKGRAGYAAVLERHDSKKEAVKLLNMFKGK</sequence>
<dbReference type="InterPro" id="IPR001296">
    <property type="entry name" value="Glyco_trans_1"/>
</dbReference>
<keyword evidence="1" id="KW-0812">Transmembrane</keyword>
<dbReference type="PANTHER" id="PTHR45947">
    <property type="entry name" value="SULFOQUINOVOSYL TRANSFERASE SQD2"/>
    <property type="match status" value="1"/>
</dbReference>
<dbReference type="SUPFAM" id="SSF53756">
    <property type="entry name" value="UDP-Glycosyltransferase/glycogen phosphorylase"/>
    <property type="match status" value="1"/>
</dbReference>
<feature type="domain" description="Glycosyl transferase family 1" evidence="2">
    <location>
        <begin position="215"/>
        <end position="372"/>
    </location>
</feature>
<dbReference type="InterPro" id="IPR050194">
    <property type="entry name" value="Glycosyltransferase_grp1"/>
</dbReference>
<feature type="transmembrane region" description="Helical" evidence="1">
    <location>
        <begin position="64"/>
        <end position="86"/>
    </location>
</feature>
<evidence type="ECO:0000259" key="2">
    <source>
        <dbReference type="Pfam" id="PF00534"/>
    </source>
</evidence>
<dbReference type="Proteomes" id="UP001320119">
    <property type="component" value="Chromosome"/>
</dbReference>